<gene>
    <name evidence="7" type="ordered locus">Veis_2900</name>
</gene>
<dbReference type="AlphaFoldDB" id="A1WLX9"/>
<keyword evidence="8" id="KW-1185">Reference proteome</keyword>
<proteinExistence type="predicted"/>
<dbReference type="SUPFAM" id="SSF103473">
    <property type="entry name" value="MFS general substrate transporter"/>
    <property type="match status" value="2"/>
</dbReference>
<accession>A1WLX9</accession>
<dbReference type="Pfam" id="PF07690">
    <property type="entry name" value="MFS_1"/>
    <property type="match status" value="1"/>
</dbReference>
<evidence type="ECO:0000256" key="3">
    <source>
        <dbReference type="ARBA" id="ARBA00022989"/>
    </source>
</evidence>
<protein>
    <submittedName>
        <fullName evidence="7">Major facilitator superfamily MFS_1</fullName>
    </submittedName>
</protein>
<feature type="transmembrane region" description="Helical" evidence="5">
    <location>
        <begin position="390"/>
        <end position="409"/>
    </location>
</feature>
<evidence type="ECO:0000256" key="4">
    <source>
        <dbReference type="ARBA" id="ARBA00023136"/>
    </source>
</evidence>
<feature type="transmembrane region" description="Helical" evidence="5">
    <location>
        <begin position="66"/>
        <end position="86"/>
    </location>
</feature>
<feature type="transmembrane region" description="Helical" evidence="5">
    <location>
        <begin position="29"/>
        <end position="54"/>
    </location>
</feature>
<dbReference type="GO" id="GO:0046943">
    <property type="term" value="F:carboxylic acid transmembrane transporter activity"/>
    <property type="evidence" value="ECO:0007669"/>
    <property type="project" value="TreeGrafter"/>
</dbReference>
<dbReference type="InterPro" id="IPR005828">
    <property type="entry name" value="MFS_sugar_transport-like"/>
</dbReference>
<feature type="domain" description="Major facilitator superfamily (MFS) profile" evidence="6">
    <location>
        <begin position="29"/>
        <end position="505"/>
    </location>
</feature>
<evidence type="ECO:0000259" key="6">
    <source>
        <dbReference type="PROSITE" id="PS50850"/>
    </source>
</evidence>
<feature type="transmembrane region" description="Helical" evidence="5">
    <location>
        <begin position="325"/>
        <end position="347"/>
    </location>
</feature>
<dbReference type="GeneID" id="76463455"/>
<dbReference type="KEGG" id="vei:Veis_2900"/>
<reference evidence="8" key="1">
    <citation type="submission" date="2006-12" db="EMBL/GenBank/DDBJ databases">
        <title>Complete sequence of chromosome 1 of Verminephrobacter eiseniae EF01-2.</title>
        <authorList>
            <person name="Copeland A."/>
            <person name="Lucas S."/>
            <person name="Lapidus A."/>
            <person name="Barry K."/>
            <person name="Detter J.C."/>
            <person name="Glavina del Rio T."/>
            <person name="Dalin E."/>
            <person name="Tice H."/>
            <person name="Pitluck S."/>
            <person name="Chertkov O."/>
            <person name="Brettin T."/>
            <person name="Bruce D."/>
            <person name="Han C."/>
            <person name="Tapia R."/>
            <person name="Gilna P."/>
            <person name="Schmutz J."/>
            <person name="Larimer F."/>
            <person name="Land M."/>
            <person name="Hauser L."/>
            <person name="Kyrpides N."/>
            <person name="Kim E."/>
            <person name="Stahl D."/>
            <person name="Richardson P."/>
        </authorList>
    </citation>
    <scope>NUCLEOTIDE SEQUENCE [LARGE SCALE GENOMIC DNA]</scope>
    <source>
        <strain evidence="8">EF01-2</strain>
    </source>
</reference>
<feature type="transmembrane region" description="Helical" evidence="5">
    <location>
        <begin position="233"/>
        <end position="252"/>
    </location>
</feature>
<evidence type="ECO:0000313" key="7">
    <source>
        <dbReference type="EMBL" id="ABM58636.1"/>
    </source>
</evidence>
<evidence type="ECO:0000256" key="2">
    <source>
        <dbReference type="ARBA" id="ARBA00022692"/>
    </source>
</evidence>
<dbReference type="eggNOG" id="COG2814">
    <property type="taxonomic scope" value="Bacteria"/>
</dbReference>
<feature type="transmembrane region" description="Helical" evidence="5">
    <location>
        <begin position="480"/>
        <end position="502"/>
    </location>
</feature>
<dbReference type="InterPro" id="IPR011701">
    <property type="entry name" value="MFS"/>
</dbReference>
<name>A1WLX9_VEREI</name>
<dbReference type="PANTHER" id="PTHR23508:SF10">
    <property type="entry name" value="CARBOXYLIC ACID TRANSPORTER PROTEIN HOMOLOG"/>
    <property type="match status" value="1"/>
</dbReference>
<dbReference type="EMBL" id="CP000542">
    <property type="protein sequence ID" value="ABM58636.1"/>
    <property type="molecule type" value="Genomic_DNA"/>
</dbReference>
<feature type="transmembrane region" description="Helical" evidence="5">
    <location>
        <begin position="359"/>
        <end position="381"/>
    </location>
</feature>
<keyword evidence="4 5" id="KW-0472">Membrane</keyword>
<keyword evidence="3 5" id="KW-1133">Transmembrane helix</keyword>
<dbReference type="InterPro" id="IPR020846">
    <property type="entry name" value="MFS_dom"/>
</dbReference>
<dbReference type="GO" id="GO:0005886">
    <property type="term" value="C:plasma membrane"/>
    <property type="evidence" value="ECO:0007669"/>
    <property type="project" value="TreeGrafter"/>
</dbReference>
<dbReference type="PANTHER" id="PTHR23508">
    <property type="entry name" value="CARBOXYLIC ACID TRANSPORTER PROTEIN HOMOLOG"/>
    <property type="match status" value="1"/>
</dbReference>
<dbReference type="InterPro" id="IPR036259">
    <property type="entry name" value="MFS_trans_sf"/>
</dbReference>
<keyword evidence="2 5" id="KW-0812">Transmembrane</keyword>
<feature type="transmembrane region" description="Helical" evidence="5">
    <location>
        <begin position="207"/>
        <end position="227"/>
    </location>
</feature>
<dbReference type="Gene3D" id="1.20.1250.20">
    <property type="entry name" value="MFS general substrate transporter like domains"/>
    <property type="match status" value="1"/>
</dbReference>
<sequence length="514" mass="55239">MNALAGGAQRHPVAARLERLPMTGYQRRLFAIIAAAWFFDSMDLGIMTFVLGSIQAEFALTPAQTGLLASSSFVGMFFGAATAGLLADKFGRKPVFQLSMVFWGAGSLMCGLSHTVDELMRYRVLLGFGMGMEFPIGLVSRHRSSVGLRWPSKRIAALHRLPIRSVWAARCALRCAPMAARSLRHLIGDATLALVSEIVPAKSRGRYVAILEGFWPLGFIAAGVGAYLCLPSIGWRGIFIALAVPAVFVFVVRRFVPESPRWLEDAGRFSEADAVTSGFEQRVLLASGRQMLAPVSTASGHRAPPAPRRVPFAELWQGVYARRTVMLWALWLFALLGYYGLTTWLGALLQQAGYEVAKSVRYTVLISLAGIPGFIFSAWLLEAWGRKPTCVLMLAGSAIAAYCYGQAAASHAPVAQLIIAGLCMQFFLFGMWSVLYAYTPELYPTRSRATGAGFASSVGRVGSLAGPYLVGLLLPVAGQAGIFTLGAASFVVAAGVVALLGVETKGQSLEELSH</sequence>
<comment type="subcellular location">
    <subcellularLocation>
        <location evidence="1">Membrane</location>
        <topology evidence="1">Multi-pass membrane protein</topology>
    </subcellularLocation>
</comment>
<evidence type="ECO:0000313" key="8">
    <source>
        <dbReference type="Proteomes" id="UP000000374"/>
    </source>
</evidence>
<feature type="transmembrane region" description="Helical" evidence="5">
    <location>
        <begin position="415"/>
        <end position="438"/>
    </location>
</feature>
<evidence type="ECO:0000256" key="1">
    <source>
        <dbReference type="ARBA" id="ARBA00004141"/>
    </source>
</evidence>
<dbReference type="PROSITE" id="PS00216">
    <property type="entry name" value="SUGAR_TRANSPORT_1"/>
    <property type="match status" value="1"/>
</dbReference>
<dbReference type="STRING" id="391735.Veis_2900"/>
<dbReference type="HOGENOM" id="CLU_001265_46_6_4"/>
<dbReference type="Proteomes" id="UP000000374">
    <property type="component" value="Chromosome"/>
</dbReference>
<dbReference type="InterPro" id="IPR005829">
    <property type="entry name" value="Sugar_transporter_CS"/>
</dbReference>
<organism evidence="7 8">
    <name type="scientific">Verminephrobacter eiseniae (strain EF01-2)</name>
    <dbReference type="NCBI Taxonomy" id="391735"/>
    <lineage>
        <taxon>Bacteria</taxon>
        <taxon>Pseudomonadati</taxon>
        <taxon>Pseudomonadota</taxon>
        <taxon>Betaproteobacteria</taxon>
        <taxon>Burkholderiales</taxon>
        <taxon>Comamonadaceae</taxon>
        <taxon>Verminephrobacter</taxon>
    </lineage>
</organism>
<dbReference type="PROSITE" id="PS50850">
    <property type="entry name" value="MFS"/>
    <property type="match status" value="1"/>
</dbReference>
<dbReference type="CDD" id="cd17316">
    <property type="entry name" value="MFS_SV2_like"/>
    <property type="match status" value="1"/>
</dbReference>
<dbReference type="RefSeq" id="WP_011810632.1">
    <property type="nucleotide sequence ID" value="NC_008786.1"/>
</dbReference>
<evidence type="ECO:0000256" key="5">
    <source>
        <dbReference type="SAM" id="Phobius"/>
    </source>
</evidence>
<dbReference type="Pfam" id="PF00083">
    <property type="entry name" value="Sugar_tr"/>
    <property type="match status" value="1"/>
</dbReference>
<feature type="transmembrane region" description="Helical" evidence="5">
    <location>
        <begin position="450"/>
        <end position="474"/>
    </location>
</feature>